<evidence type="ECO:0000256" key="1">
    <source>
        <dbReference type="SAM" id="Phobius"/>
    </source>
</evidence>
<feature type="transmembrane region" description="Helical" evidence="1">
    <location>
        <begin position="7"/>
        <end position="28"/>
    </location>
</feature>
<evidence type="ECO:0000313" key="2">
    <source>
        <dbReference type="EMBL" id="CAJ0802521.1"/>
    </source>
</evidence>
<sequence length="95" mass="10069">MTVTTKCIALWLAIGGLVFGLIAAWYWFRSTRVPIDPLNGDPNAIMPAVPELGQLAWLAAQFRANQEVGRLNTIAASLTAVAVVLSTASSVVGML</sequence>
<name>A0ABN9J9M6_9RALS</name>
<comment type="caution">
    <text evidence="2">The sequence shown here is derived from an EMBL/GenBank/DDBJ whole genome shotgun (WGS) entry which is preliminary data.</text>
</comment>
<feature type="transmembrane region" description="Helical" evidence="1">
    <location>
        <begin position="74"/>
        <end position="94"/>
    </location>
</feature>
<evidence type="ECO:0000313" key="3">
    <source>
        <dbReference type="Proteomes" id="UP001189616"/>
    </source>
</evidence>
<keyword evidence="3" id="KW-1185">Reference proteome</keyword>
<evidence type="ECO:0008006" key="4">
    <source>
        <dbReference type="Google" id="ProtNLM"/>
    </source>
</evidence>
<accession>A0ABN9J9M6</accession>
<reference evidence="2 3" key="1">
    <citation type="submission" date="2023-07" db="EMBL/GenBank/DDBJ databases">
        <authorList>
            <person name="Peeters C."/>
        </authorList>
    </citation>
    <scope>NUCLEOTIDE SEQUENCE [LARGE SCALE GENOMIC DNA]</scope>
    <source>
        <strain evidence="2 3">LMG 7141</strain>
    </source>
</reference>
<dbReference type="RefSeq" id="WP_238500792.1">
    <property type="nucleotide sequence ID" value="NZ_CATYWO010000012.1"/>
</dbReference>
<gene>
    <name evidence="2" type="ORF">LMG7141_04121</name>
</gene>
<proteinExistence type="predicted"/>
<dbReference type="Proteomes" id="UP001189616">
    <property type="component" value="Unassembled WGS sequence"/>
</dbReference>
<protein>
    <recommendedName>
        <fullName evidence="4">Transmembrane protein</fullName>
    </recommendedName>
</protein>
<keyword evidence="1" id="KW-1133">Transmembrane helix</keyword>
<dbReference type="EMBL" id="CATYWO010000012">
    <property type="protein sequence ID" value="CAJ0802521.1"/>
    <property type="molecule type" value="Genomic_DNA"/>
</dbReference>
<keyword evidence="1" id="KW-0812">Transmembrane</keyword>
<keyword evidence="1" id="KW-0472">Membrane</keyword>
<organism evidence="2 3">
    <name type="scientific">Ralstonia condita</name>
    <dbReference type="NCBI Taxonomy" id="3058600"/>
    <lineage>
        <taxon>Bacteria</taxon>
        <taxon>Pseudomonadati</taxon>
        <taxon>Pseudomonadota</taxon>
        <taxon>Betaproteobacteria</taxon>
        <taxon>Burkholderiales</taxon>
        <taxon>Burkholderiaceae</taxon>
        <taxon>Ralstonia</taxon>
    </lineage>
</organism>